<dbReference type="VEuPathDB" id="VectorBase:AARA014420"/>
<proteinExistence type="predicted"/>
<name>A0A182IG14_ANOAR</name>
<organism evidence="1 2">
    <name type="scientific">Anopheles arabiensis</name>
    <name type="common">Mosquito</name>
    <dbReference type="NCBI Taxonomy" id="7173"/>
    <lineage>
        <taxon>Eukaryota</taxon>
        <taxon>Metazoa</taxon>
        <taxon>Ecdysozoa</taxon>
        <taxon>Arthropoda</taxon>
        <taxon>Hexapoda</taxon>
        <taxon>Insecta</taxon>
        <taxon>Pterygota</taxon>
        <taxon>Neoptera</taxon>
        <taxon>Endopterygota</taxon>
        <taxon>Diptera</taxon>
        <taxon>Nematocera</taxon>
        <taxon>Culicoidea</taxon>
        <taxon>Culicidae</taxon>
        <taxon>Anophelinae</taxon>
        <taxon>Anopheles</taxon>
    </lineage>
</organism>
<sequence>MSTQHLLYSRSLLMMQLLLSMDGNSTLAILGLSRVVSLLLLLLPPAAQQSFAPLRAAGSGEGILAEAIAPLLLLLLLIPPPSSAAVPPGGPSVSSVPAVPDGSTTSARFQWPLLVRGRALIYVHLETLVKEVLKDGAKLLLLLDLGLAVRRNQVERTERILVKGSFCSLLTFGPYCFRVTTSGAIQYGVPTIVVRFDCSGEIWAQKPKSVSFTLPSSPSSMLSLLMSRWITWLLCRNSSACSTSRQTAAIWPSSIHVSVTTSVSDPPGRYSITTHSSSDTR</sequence>
<keyword evidence="2" id="KW-1185">Reference proteome</keyword>
<dbReference type="EMBL" id="APCN01000606">
    <property type="status" value="NOT_ANNOTATED_CDS"/>
    <property type="molecule type" value="Genomic_DNA"/>
</dbReference>
<accession>A0A182IG14</accession>
<dbReference type="Proteomes" id="UP000075840">
    <property type="component" value="Unassembled WGS sequence"/>
</dbReference>
<dbReference type="AlphaFoldDB" id="A0A182IG14"/>
<dbReference type="EnsemblMetazoa" id="AARA014420-RA">
    <property type="protein sequence ID" value="AARA014420-PA"/>
    <property type="gene ID" value="AARA014420"/>
</dbReference>
<protein>
    <submittedName>
        <fullName evidence="1">Uncharacterized protein</fullName>
    </submittedName>
</protein>
<evidence type="ECO:0000313" key="1">
    <source>
        <dbReference type="EnsemblMetazoa" id="AARA014420-PA"/>
    </source>
</evidence>
<evidence type="ECO:0000313" key="2">
    <source>
        <dbReference type="Proteomes" id="UP000075840"/>
    </source>
</evidence>
<reference evidence="1" key="1">
    <citation type="submission" date="2022-08" db="UniProtKB">
        <authorList>
            <consortium name="EnsemblMetazoa"/>
        </authorList>
    </citation>
    <scope>IDENTIFICATION</scope>
    <source>
        <strain evidence="1">Dongola</strain>
    </source>
</reference>